<keyword evidence="3" id="KW-1185">Reference proteome</keyword>
<dbReference type="AlphaFoldDB" id="A0A8T0Q3S0"/>
<name>A0A8T0Q3S0_PANVG</name>
<protein>
    <submittedName>
        <fullName evidence="2">Uncharacterized protein</fullName>
    </submittedName>
</protein>
<accession>A0A8T0Q3S0</accession>
<organism evidence="2 3">
    <name type="scientific">Panicum virgatum</name>
    <name type="common">Blackwell switchgrass</name>
    <dbReference type="NCBI Taxonomy" id="38727"/>
    <lineage>
        <taxon>Eukaryota</taxon>
        <taxon>Viridiplantae</taxon>
        <taxon>Streptophyta</taxon>
        <taxon>Embryophyta</taxon>
        <taxon>Tracheophyta</taxon>
        <taxon>Spermatophyta</taxon>
        <taxon>Magnoliopsida</taxon>
        <taxon>Liliopsida</taxon>
        <taxon>Poales</taxon>
        <taxon>Poaceae</taxon>
        <taxon>PACMAD clade</taxon>
        <taxon>Panicoideae</taxon>
        <taxon>Panicodae</taxon>
        <taxon>Paniceae</taxon>
        <taxon>Panicinae</taxon>
        <taxon>Panicum</taxon>
        <taxon>Panicum sect. Hiantes</taxon>
    </lineage>
</organism>
<dbReference type="EMBL" id="CM029050">
    <property type="protein sequence ID" value="KAG2567242.1"/>
    <property type="molecule type" value="Genomic_DNA"/>
</dbReference>
<evidence type="ECO:0000313" key="2">
    <source>
        <dbReference type="EMBL" id="KAG2567242.1"/>
    </source>
</evidence>
<evidence type="ECO:0000256" key="1">
    <source>
        <dbReference type="SAM" id="MobiDB-lite"/>
    </source>
</evidence>
<feature type="compositionally biased region" description="Basic residues" evidence="1">
    <location>
        <begin position="55"/>
        <end position="64"/>
    </location>
</feature>
<sequence>MAATGFNPWTVLDSNDPGDVVGKAKSKEDAAVAKKPAARGPWAPASKAMEASTPAKKKKNKKKNPAAVAASQANGKGPAGKQNGAGKVGKNGASGGAKNQQRGDINGCHGAPTRDGGSSREATATVRR</sequence>
<dbReference type="Proteomes" id="UP000823388">
    <property type="component" value="Chromosome 7N"/>
</dbReference>
<comment type="caution">
    <text evidence="2">The sequence shown here is derived from an EMBL/GenBank/DDBJ whole genome shotgun (WGS) entry which is preliminary data.</text>
</comment>
<evidence type="ECO:0000313" key="3">
    <source>
        <dbReference type="Proteomes" id="UP000823388"/>
    </source>
</evidence>
<feature type="region of interest" description="Disordered" evidence="1">
    <location>
        <begin position="1"/>
        <end position="128"/>
    </location>
</feature>
<reference evidence="2" key="1">
    <citation type="submission" date="2020-05" db="EMBL/GenBank/DDBJ databases">
        <title>WGS assembly of Panicum virgatum.</title>
        <authorList>
            <person name="Lovell J.T."/>
            <person name="Jenkins J."/>
            <person name="Shu S."/>
            <person name="Juenger T.E."/>
            <person name="Schmutz J."/>
        </authorList>
    </citation>
    <scope>NUCLEOTIDE SEQUENCE</scope>
    <source>
        <strain evidence="2">AP13</strain>
    </source>
</reference>
<proteinExistence type="predicted"/>
<gene>
    <name evidence="2" type="ORF">PVAP13_7NG260500</name>
</gene>
<feature type="compositionally biased region" description="Gly residues" evidence="1">
    <location>
        <begin position="86"/>
        <end position="95"/>
    </location>
</feature>